<keyword evidence="2 6" id="KW-0853">WD repeat</keyword>
<dbReference type="InterPro" id="IPR019775">
    <property type="entry name" value="WD40_repeat_CS"/>
</dbReference>
<dbReference type="SMART" id="SM00320">
    <property type="entry name" value="WD40"/>
    <property type="match status" value="3"/>
</dbReference>
<dbReference type="InterPro" id="IPR015943">
    <property type="entry name" value="WD40/YVTN_repeat-like_dom_sf"/>
</dbReference>
<dbReference type="SUPFAM" id="SSF50978">
    <property type="entry name" value="WD40 repeat-like"/>
    <property type="match status" value="1"/>
</dbReference>
<dbReference type="Proteomes" id="UP000054279">
    <property type="component" value="Unassembled WGS sequence"/>
</dbReference>
<evidence type="ECO:0000256" key="1">
    <source>
        <dbReference type="ARBA" id="ARBA00004123"/>
    </source>
</evidence>
<gene>
    <name evidence="9" type="ORF">M422DRAFT_251023</name>
</gene>
<feature type="region of interest" description="Disordered" evidence="7">
    <location>
        <begin position="461"/>
        <end position="501"/>
    </location>
</feature>
<dbReference type="HOGENOM" id="CLU_009770_0_0_1"/>
<dbReference type="PANTHER" id="PTHR44267">
    <property type="entry name" value="WD REPEAT-CONTAINING PROTEIN 43"/>
    <property type="match status" value="1"/>
</dbReference>
<dbReference type="OrthoDB" id="30195at2759"/>
<feature type="repeat" description="WD" evidence="6">
    <location>
        <begin position="158"/>
        <end position="180"/>
    </location>
</feature>
<dbReference type="InterPro" id="IPR052414">
    <property type="entry name" value="U3_snoRNA-assoc_WDR"/>
</dbReference>
<evidence type="ECO:0000256" key="4">
    <source>
        <dbReference type="ARBA" id="ARBA00023242"/>
    </source>
</evidence>
<feature type="compositionally biased region" description="Acidic residues" evidence="7">
    <location>
        <begin position="669"/>
        <end position="724"/>
    </location>
</feature>
<comment type="similarity">
    <text evidence="5">Belongs to the UTP5 family.</text>
</comment>
<dbReference type="Pfam" id="PF00400">
    <property type="entry name" value="WD40"/>
    <property type="match status" value="1"/>
</dbReference>
<dbReference type="PROSITE" id="PS50082">
    <property type="entry name" value="WD_REPEATS_2"/>
    <property type="match status" value="2"/>
</dbReference>
<dbReference type="GO" id="GO:0032040">
    <property type="term" value="C:small-subunit processome"/>
    <property type="evidence" value="ECO:0007669"/>
    <property type="project" value="UniProtKB-ARBA"/>
</dbReference>
<proteinExistence type="inferred from homology"/>
<dbReference type="GO" id="GO:0000462">
    <property type="term" value="P:maturation of SSU-rRNA from tricistronic rRNA transcript (SSU-rRNA, 5.8S rRNA, LSU-rRNA)"/>
    <property type="evidence" value="ECO:0007669"/>
    <property type="project" value="TreeGrafter"/>
</dbReference>
<comment type="subcellular location">
    <subcellularLocation>
        <location evidence="1">Nucleus</location>
    </subcellularLocation>
</comment>
<dbReference type="EMBL" id="KN837111">
    <property type="protein sequence ID" value="KIJ45722.1"/>
    <property type="molecule type" value="Genomic_DNA"/>
</dbReference>
<feature type="domain" description="Small-subunit processome Utp12" evidence="8">
    <location>
        <begin position="518"/>
        <end position="634"/>
    </location>
</feature>
<protein>
    <recommendedName>
        <fullName evidence="8">Small-subunit processome Utp12 domain-containing protein</fullName>
    </recommendedName>
</protein>
<evidence type="ECO:0000256" key="3">
    <source>
        <dbReference type="ARBA" id="ARBA00022737"/>
    </source>
</evidence>
<evidence type="ECO:0000259" key="8">
    <source>
        <dbReference type="Pfam" id="PF04003"/>
    </source>
</evidence>
<keyword evidence="3" id="KW-0677">Repeat</keyword>
<feature type="repeat" description="WD" evidence="6">
    <location>
        <begin position="235"/>
        <end position="268"/>
    </location>
</feature>
<dbReference type="AlphaFoldDB" id="A0A0C9VT46"/>
<dbReference type="InterPro" id="IPR036322">
    <property type="entry name" value="WD40_repeat_dom_sf"/>
</dbReference>
<evidence type="ECO:0000313" key="10">
    <source>
        <dbReference type="Proteomes" id="UP000054279"/>
    </source>
</evidence>
<dbReference type="InterPro" id="IPR001680">
    <property type="entry name" value="WD40_rpt"/>
</dbReference>
<evidence type="ECO:0000256" key="2">
    <source>
        <dbReference type="ARBA" id="ARBA00022574"/>
    </source>
</evidence>
<dbReference type="InterPro" id="IPR007148">
    <property type="entry name" value="SSU_processome_Utp12"/>
</dbReference>
<keyword evidence="4" id="KW-0539">Nucleus</keyword>
<dbReference type="PANTHER" id="PTHR44267:SF1">
    <property type="entry name" value="WD REPEAT-CONTAINING PROTEIN 43"/>
    <property type="match status" value="1"/>
</dbReference>
<reference evidence="9 10" key="1">
    <citation type="submission" date="2014-06" db="EMBL/GenBank/DDBJ databases">
        <title>Evolutionary Origins and Diversification of the Mycorrhizal Mutualists.</title>
        <authorList>
            <consortium name="DOE Joint Genome Institute"/>
            <consortium name="Mycorrhizal Genomics Consortium"/>
            <person name="Kohler A."/>
            <person name="Kuo A."/>
            <person name="Nagy L.G."/>
            <person name="Floudas D."/>
            <person name="Copeland A."/>
            <person name="Barry K.W."/>
            <person name="Cichocki N."/>
            <person name="Veneault-Fourrey C."/>
            <person name="LaButti K."/>
            <person name="Lindquist E.A."/>
            <person name="Lipzen A."/>
            <person name="Lundell T."/>
            <person name="Morin E."/>
            <person name="Murat C."/>
            <person name="Riley R."/>
            <person name="Ohm R."/>
            <person name="Sun H."/>
            <person name="Tunlid A."/>
            <person name="Henrissat B."/>
            <person name="Grigoriev I.V."/>
            <person name="Hibbett D.S."/>
            <person name="Martin F."/>
        </authorList>
    </citation>
    <scope>NUCLEOTIDE SEQUENCE [LARGE SCALE GENOMIC DNA]</scope>
    <source>
        <strain evidence="9 10">SS14</strain>
    </source>
</reference>
<feature type="region of interest" description="Disordered" evidence="7">
    <location>
        <begin position="322"/>
        <end position="342"/>
    </location>
</feature>
<organism evidence="9 10">
    <name type="scientific">Sphaerobolus stellatus (strain SS14)</name>
    <dbReference type="NCBI Taxonomy" id="990650"/>
    <lineage>
        <taxon>Eukaryota</taxon>
        <taxon>Fungi</taxon>
        <taxon>Dikarya</taxon>
        <taxon>Basidiomycota</taxon>
        <taxon>Agaricomycotina</taxon>
        <taxon>Agaricomycetes</taxon>
        <taxon>Phallomycetidae</taxon>
        <taxon>Geastrales</taxon>
        <taxon>Sphaerobolaceae</taxon>
        <taxon>Sphaerobolus</taxon>
    </lineage>
</organism>
<dbReference type="PROSITE" id="PS00678">
    <property type="entry name" value="WD_REPEATS_1"/>
    <property type="match status" value="1"/>
</dbReference>
<feature type="region of interest" description="Disordered" evidence="7">
    <location>
        <begin position="643"/>
        <end position="752"/>
    </location>
</feature>
<dbReference type="Pfam" id="PF04003">
    <property type="entry name" value="Utp12"/>
    <property type="match status" value="1"/>
</dbReference>
<evidence type="ECO:0000313" key="9">
    <source>
        <dbReference type="EMBL" id="KIJ45722.1"/>
    </source>
</evidence>
<dbReference type="Gene3D" id="2.130.10.10">
    <property type="entry name" value="YVTN repeat-like/Quinoprotein amine dehydrogenase"/>
    <property type="match status" value="1"/>
</dbReference>
<accession>A0A0C9VT46</accession>
<feature type="compositionally biased region" description="Acidic residues" evidence="7">
    <location>
        <begin position="733"/>
        <end position="752"/>
    </location>
</feature>
<evidence type="ECO:0000256" key="7">
    <source>
        <dbReference type="SAM" id="MobiDB-lite"/>
    </source>
</evidence>
<evidence type="ECO:0000256" key="5">
    <source>
        <dbReference type="ARBA" id="ARBA00038335"/>
    </source>
</evidence>
<evidence type="ECO:0000256" key="6">
    <source>
        <dbReference type="PROSITE-ProRule" id="PRU00221"/>
    </source>
</evidence>
<name>A0A0C9VT46_SPHS4</name>
<sequence length="752" mass="80408">MSAKKKSHAQSTAALSHPQVHDAASLTAQALFSPDASLFALLAQAVDKHRIRVFDATTASPVVEHTLDTRATSTQWLNLALVVEEEKSGAPTKKRKKEWNAALAAVEENPLALLCVGLVNGSVAIFSAKHARIVRTLTHPSSLTPIHALSAGARPSQLWSSSSDGTLRLWNVVTNELLGSWKAEGVPYSALAPRPGHVSNDETQLLVANHAVRLLSFRTSKSVSETEKPSEKASFTGHASNVNSLDWDKAHPTRFVSTATGDRVVNLWRAPEAPSTQGSVAANIPLDSVVRHASISSTDARSTLLTLSASGKVSLFELPPDTKSPAKVPTLSPRSTITAPSRKGEEDVQVVAATFLLQEGRVRVARLKGGLKPIFDDVQYIDDAGNFISKTTLTKDVSAALAAAAEATKGVVQRRYVEARTTVGSGIHLGLDKDDFPTTVEGELDVDLAELSLGQRMTALSGGDNAMEVDDDESGSDSGQKSKPRGKSRSGKEKDESSLRIPANSLARTLVQALHSSDTGLLETCLLHTDEKIIMNTVRRLPPQLAVPLLNACVDRLGRGPRANQGKATGGGASSQRGTGLVKWVRAVLVVHTAYLMTLPDLVTRLSGLHATITARLALRDPLLALSGRLDMVLTQIELRASGGPTPLAAEGKRAKKAKREPTKYVEGETSESEDEMEIEIGDDAGSVEDVELGGESGSDEDDEGSEEDDEEEEEEEEEEDSDEDGPHLNGFVDDEAEEDWGDESDEFSDDV</sequence>
<keyword evidence="10" id="KW-1185">Reference proteome</keyword>